<reference evidence="2 3" key="1">
    <citation type="submission" date="2017-05" db="EMBL/GenBank/DDBJ databases">
        <title>Full genome sequence of Pseudorhodoplanes sinuspersici.</title>
        <authorList>
            <person name="Dastgheib S.M.M."/>
            <person name="Shavandi M."/>
            <person name="Tirandaz H."/>
        </authorList>
    </citation>
    <scope>NUCLEOTIDE SEQUENCE [LARGE SCALE GENOMIC DNA]</scope>
    <source>
        <strain evidence="2 3">RIPI110</strain>
    </source>
</reference>
<gene>
    <name evidence="2" type="ORF">CAK95_05395</name>
</gene>
<dbReference type="AlphaFoldDB" id="A0A1W6ZMF1"/>
<dbReference type="OrthoDB" id="7861975at2"/>
<dbReference type="EMBL" id="CP021112">
    <property type="protein sequence ID" value="ARP98578.1"/>
    <property type="molecule type" value="Genomic_DNA"/>
</dbReference>
<dbReference type="Proteomes" id="UP000194137">
    <property type="component" value="Chromosome"/>
</dbReference>
<dbReference type="Pfam" id="PF06568">
    <property type="entry name" value="YjiS-like"/>
    <property type="match status" value="1"/>
</dbReference>
<organism evidence="2 3">
    <name type="scientific">Pseudorhodoplanes sinuspersici</name>
    <dbReference type="NCBI Taxonomy" id="1235591"/>
    <lineage>
        <taxon>Bacteria</taxon>
        <taxon>Pseudomonadati</taxon>
        <taxon>Pseudomonadota</taxon>
        <taxon>Alphaproteobacteria</taxon>
        <taxon>Hyphomicrobiales</taxon>
        <taxon>Pseudorhodoplanes</taxon>
    </lineage>
</organism>
<keyword evidence="3" id="KW-1185">Reference proteome</keyword>
<accession>A0A1W6ZMF1</accession>
<evidence type="ECO:0000259" key="1">
    <source>
        <dbReference type="Pfam" id="PF06568"/>
    </source>
</evidence>
<sequence>MATTCNVTTTARPLPLGLSSLVSVIAAALQSVVRALKNRRDARLLAGMDDRMLADIGLTRSDLHDAYAEPLWRDPTDLLAGRACEKRRYRRGSLLTPRIAAPSLAPDVTLEKQRARRTTRHSV</sequence>
<dbReference type="RefSeq" id="WP_086087001.1">
    <property type="nucleotide sequence ID" value="NZ_CP021112.1"/>
</dbReference>
<proteinExistence type="predicted"/>
<dbReference type="InterPro" id="IPR009506">
    <property type="entry name" value="YjiS-like"/>
</dbReference>
<protein>
    <recommendedName>
        <fullName evidence="1">YjiS-like domain-containing protein</fullName>
    </recommendedName>
</protein>
<name>A0A1W6ZMF1_9HYPH</name>
<evidence type="ECO:0000313" key="3">
    <source>
        <dbReference type="Proteomes" id="UP000194137"/>
    </source>
</evidence>
<evidence type="ECO:0000313" key="2">
    <source>
        <dbReference type="EMBL" id="ARP98578.1"/>
    </source>
</evidence>
<feature type="domain" description="YjiS-like" evidence="1">
    <location>
        <begin position="30"/>
        <end position="64"/>
    </location>
</feature>
<dbReference type="KEGG" id="psin:CAK95_05395"/>